<proteinExistence type="predicted"/>
<comment type="caution">
    <text evidence="2">The sequence shown here is derived from an EMBL/GenBank/DDBJ whole genome shotgun (WGS) entry which is preliminary data.</text>
</comment>
<dbReference type="Proteomes" id="UP000789901">
    <property type="component" value="Unassembled WGS sequence"/>
</dbReference>
<feature type="non-terminal residue" evidence="2">
    <location>
        <position position="1"/>
    </location>
</feature>
<organism evidence="2 3">
    <name type="scientific">Gigaspora margarita</name>
    <dbReference type="NCBI Taxonomy" id="4874"/>
    <lineage>
        <taxon>Eukaryota</taxon>
        <taxon>Fungi</taxon>
        <taxon>Fungi incertae sedis</taxon>
        <taxon>Mucoromycota</taxon>
        <taxon>Glomeromycotina</taxon>
        <taxon>Glomeromycetes</taxon>
        <taxon>Diversisporales</taxon>
        <taxon>Gigasporaceae</taxon>
        <taxon>Gigaspora</taxon>
    </lineage>
</organism>
<reference evidence="2 3" key="1">
    <citation type="submission" date="2021-06" db="EMBL/GenBank/DDBJ databases">
        <authorList>
            <person name="Kallberg Y."/>
            <person name="Tangrot J."/>
            <person name="Rosling A."/>
        </authorList>
    </citation>
    <scope>NUCLEOTIDE SEQUENCE [LARGE SCALE GENOMIC DNA]</scope>
    <source>
        <strain evidence="2 3">120-4 pot B 10/14</strain>
    </source>
</reference>
<accession>A0ABN7XC00</accession>
<gene>
    <name evidence="2" type="ORF">GMARGA_LOCUS41560</name>
</gene>
<feature type="compositionally biased region" description="Basic and acidic residues" evidence="1">
    <location>
        <begin position="8"/>
        <end position="24"/>
    </location>
</feature>
<dbReference type="EMBL" id="CAJVQB010115661">
    <property type="protein sequence ID" value="CAG8852739.1"/>
    <property type="molecule type" value="Genomic_DNA"/>
</dbReference>
<evidence type="ECO:0000313" key="2">
    <source>
        <dbReference type="EMBL" id="CAG8852739.1"/>
    </source>
</evidence>
<feature type="region of interest" description="Disordered" evidence="1">
    <location>
        <begin position="1"/>
        <end position="34"/>
    </location>
</feature>
<feature type="non-terminal residue" evidence="2">
    <location>
        <position position="52"/>
    </location>
</feature>
<name>A0ABN7XC00_GIGMA</name>
<sequence length="52" mass="5985">LDSMQVDVTDKAKYNSNKNKDQPVEIKPAPLQTSNIEEKNRNKKIIEEVLET</sequence>
<keyword evidence="3" id="KW-1185">Reference proteome</keyword>
<evidence type="ECO:0000313" key="3">
    <source>
        <dbReference type="Proteomes" id="UP000789901"/>
    </source>
</evidence>
<evidence type="ECO:0000256" key="1">
    <source>
        <dbReference type="SAM" id="MobiDB-lite"/>
    </source>
</evidence>
<protein>
    <submittedName>
        <fullName evidence="2">29092_t:CDS:1</fullName>
    </submittedName>
</protein>